<dbReference type="Proteomes" id="UP000297229">
    <property type="component" value="Unassembled WGS sequence"/>
</dbReference>
<evidence type="ECO:0000313" key="2">
    <source>
        <dbReference type="Proteomes" id="UP000297229"/>
    </source>
</evidence>
<protein>
    <submittedName>
        <fullName evidence="1">Uncharacterized protein</fullName>
    </submittedName>
</protein>
<evidence type="ECO:0000313" key="1">
    <source>
        <dbReference type="EMBL" id="TGO79727.1"/>
    </source>
</evidence>
<name>A0A4Z1KE72_9HELO</name>
<sequence>MPLLHCRFSFRNLNILAELSLPFANLNRTSEFMPPAPTKSGVSFDCVEYISLDNGYIKSEQQLKCFGIISSTTVASSKSIWISSTGRDGFGYLSLEETLGGGENHGEFGRRLLLDKRLQSIRVSGTTVSTRYCHLQ</sequence>
<keyword evidence="2" id="KW-1185">Reference proteome</keyword>
<organism evidence="1 2">
    <name type="scientific">Botrytis elliptica</name>
    <dbReference type="NCBI Taxonomy" id="278938"/>
    <lineage>
        <taxon>Eukaryota</taxon>
        <taxon>Fungi</taxon>
        <taxon>Dikarya</taxon>
        <taxon>Ascomycota</taxon>
        <taxon>Pezizomycotina</taxon>
        <taxon>Leotiomycetes</taxon>
        <taxon>Helotiales</taxon>
        <taxon>Sclerotiniaceae</taxon>
        <taxon>Botrytis</taxon>
    </lineage>
</organism>
<dbReference type="STRING" id="278938.A0A4Z1KE72"/>
<proteinExistence type="predicted"/>
<dbReference type="EMBL" id="PQXM01000024">
    <property type="protein sequence ID" value="TGO79727.1"/>
    <property type="molecule type" value="Genomic_DNA"/>
</dbReference>
<dbReference type="AlphaFoldDB" id="A0A4Z1KE72"/>
<gene>
    <name evidence="1" type="ORF">BELL_0024g00050</name>
</gene>
<accession>A0A4Z1KE72</accession>
<comment type="caution">
    <text evidence="1">The sequence shown here is derived from an EMBL/GenBank/DDBJ whole genome shotgun (WGS) entry which is preliminary data.</text>
</comment>
<reference evidence="1 2" key="1">
    <citation type="submission" date="2017-12" db="EMBL/GenBank/DDBJ databases">
        <title>Comparative genomics of Botrytis spp.</title>
        <authorList>
            <person name="Valero-Jimenez C.A."/>
            <person name="Tapia P."/>
            <person name="Veloso J."/>
            <person name="Silva-Moreno E."/>
            <person name="Staats M."/>
            <person name="Valdes J.H."/>
            <person name="Van Kan J.A.L."/>
        </authorList>
    </citation>
    <scope>NUCLEOTIDE SEQUENCE [LARGE SCALE GENOMIC DNA]</scope>
    <source>
        <strain evidence="1 2">Be9601</strain>
    </source>
</reference>